<keyword evidence="7 8" id="KW-0472">Membrane</keyword>
<keyword evidence="6 8" id="KW-1133">Transmembrane helix</keyword>
<evidence type="ECO:0000313" key="10">
    <source>
        <dbReference type="EMBL" id="PWH82481.1"/>
    </source>
</evidence>
<name>A0A2U2X3X4_9FLAO</name>
<dbReference type="UniPathway" id="UPA00079">
    <property type="reaction ID" value="UER00168"/>
</dbReference>
<proteinExistence type="inferred from homology"/>
<keyword evidence="11" id="KW-1185">Reference proteome</keyword>
<evidence type="ECO:0000256" key="4">
    <source>
        <dbReference type="ARBA" id="ARBA00022679"/>
    </source>
</evidence>
<dbReference type="InterPro" id="IPR004657">
    <property type="entry name" value="MenA"/>
</dbReference>
<dbReference type="GO" id="GO:0009234">
    <property type="term" value="P:menaquinone biosynthetic process"/>
    <property type="evidence" value="ECO:0007669"/>
    <property type="project" value="UniProtKB-UniRule"/>
</dbReference>
<dbReference type="OrthoDB" id="9767568at2"/>
<dbReference type="CDD" id="cd13962">
    <property type="entry name" value="PT_UbiA_UBIAD1"/>
    <property type="match status" value="1"/>
</dbReference>
<dbReference type="EC" id="2.5.1.74" evidence="8 9"/>
<dbReference type="InterPro" id="IPR000537">
    <property type="entry name" value="UbiA_prenyltransferase"/>
</dbReference>
<dbReference type="GO" id="GO:0005886">
    <property type="term" value="C:plasma membrane"/>
    <property type="evidence" value="ECO:0007669"/>
    <property type="project" value="UniProtKB-SubCell"/>
</dbReference>
<feature type="transmembrane region" description="Helical" evidence="8">
    <location>
        <begin position="100"/>
        <end position="117"/>
    </location>
</feature>
<dbReference type="GO" id="GO:0042371">
    <property type="term" value="P:vitamin K biosynthetic process"/>
    <property type="evidence" value="ECO:0007669"/>
    <property type="project" value="TreeGrafter"/>
</dbReference>
<protein>
    <recommendedName>
        <fullName evidence="8 9">1,4-dihydroxy-2-naphthoate octaprenyltransferase</fullName>
        <shortName evidence="8">DHNA-octaprenyltransferase</shortName>
        <ecNumber evidence="8 9">2.5.1.74</ecNumber>
    </recommendedName>
</protein>
<evidence type="ECO:0000256" key="6">
    <source>
        <dbReference type="ARBA" id="ARBA00022989"/>
    </source>
</evidence>
<gene>
    <name evidence="8 10" type="primary">menA</name>
    <name evidence="10" type="ORF">DIS18_09520</name>
</gene>
<reference evidence="10" key="2">
    <citation type="submission" date="2018-05" db="EMBL/GenBank/DDBJ databases">
        <authorList>
            <person name="Lanie J.A."/>
            <person name="Ng W.-L."/>
            <person name="Kazmierczak K.M."/>
            <person name="Andrzejewski T.M."/>
            <person name="Davidsen T.M."/>
            <person name="Wayne K.J."/>
            <person name="Tettelin H."/>
            <person name="Glass J.I."/>
            <person name="Rusch D."/>
            <person name="Podicherti R."/>
            <person name="Tsui H.-C.T."/>
            <person name="Winkler M.E."/>
        </authorList>
    </citation>
    <scope>NUCLEOTIDE SEQUENCE [LARGE SCALE GENOMIC DNA]</scope>
    <source>
        <strain evidence="10">ZY111</strain>
    </source>
</reference>
<dbReference type="Pfam" id="PF01040">
    <property type="entry name" value="UbiA"/>
    <property type="match status" value="1"/>
</dbReference>
<comment type="catalytic activity">
    <reaction evidence="8">
        <text>an all-trans-polyprenyl diphosphate + 1,4-dihydroxy-2-naphthoate + H(+) = a 2-demethylmenaquinol + CO2 + diphosphate</text>
        <dbReference type="Rhea" id="RHEA:26478"/>
        <dbReference type="Rhea" id="RHEA-COMP:9563"/>
        <dbReference type="Rhea" id="RHEA-COMP:9564"/>
        <dbReference type="ChEBI" id="CHEBI:11173"/>
        <dbReference type="ChEBI" id="CHEBI:15378"/>
        <dbReference type="ChEBI" id="CHEBI:16526"/>
        <dbReference type="ChEBI" id="CHEBI:33019"/>
        <dbReference type="ChEBI" id="CHEBI:55437"/>
        <dbReference type="ChEBI" id="CHEBI:58914"/>
        <dbReference type="EC" id="2.5.1.74"/>
    </reaction>
</comment>
<feature type="transmembrane region" description="Helical" evidence="8">
    <location>
        <begin position="154"/>
        <end position="175"/>
    </location>
</feature>
<evidence type="ECO:0000313" key="11">
    <source>
        <dbReference type="Proteomes" id="UP000245375"/>
    </source>
</evidence>
<keyword evidence="3 8" id="KW-1003">Cell membrane</keyword>
<feature type="transmembrane region" description="Helical" evidence="8">
    <location>
        <begin position="123"/>
        <end position="142"/>
    </location>
</feature>
<comment type="subcellular location">
    <subcellularLocation>
        <location evidence="8">Cell membrane</location>
        <topology evidence="8">Multi-pass membrane protein</topology>
    </subcellularLocation>
    <subcellularLocation>
        <location evidence="1">Membrane</location>
        <topology evidence="1">Multi-pass membrane protein</topology>
    </subcellularLocation>
</comment>
<dbReference type="HAMAP" id="MF_01937">
    <property type="entry name" value="MenA_1"/>
    <property type="match status" value="1"/>
</dbReference>
<reference evidence="10" key="1">
    <citation type="submission" date="2018-05" db="EMBL/GenBank/DDBJ databases">
        <title>Algibacter marinivivus sp. nov., isolated from sample around a algae.</title>
        <authorList>
            <person name="Zhong X."/>
        </authorList>
    </citation>
    <scope>NUCLEOTIDE SEQUENCE [LARGE SCALE GENOMIC DNA]</scope>
    <source>
        <strain evidence="10">ZY111</strain>
    </source>
</reference>
<comment type="pathway">
    <text evidence="8">Quinol/quinone metabolism; menaquinone biosynthesis; menaquinol from 1,4-dihydroxy-2-naphthoate: step 1/2.</text>
</comment>
<evidence type="ECO:0000256" key="5">
    <source>
        <dbReference type="ARBA" id="ARBA00022692"/>
    </source>
</evidence>
<dbReference type="Proteomes" id="UP000245375">
    <property type="component" value="Unassembled WGS sequence"/>
</dbReference>
<dbReference type="PANTHER" id="PTHR13929">
    <property type="entry name" value="1,4-DIHYDROXY-2-NAPHTHOATE OCTAPRENYLTRANSFERASE"/>
    <property type="match status" value="1"/>
</dbReference>
<organism evidence="10 11">
    <name type="scientific">Algibacter marinivivus</name>
    <dbReference type="NCBI Taxonomy" id="2100723"/>
    <lineage>
        <taxon>Bacteria</taxon>
        <taxon>Pseudomonadati</taxon>
        <taxon>Bacteroidota</taxon>
        <taxon>Flavobacteriia</taxon>
        <taxon>Flavobacteriales</taxon>
        <taxon>Flavobacteriaceae</taxon>
        <taxon>Algibacter</taxon>
    </lineage>
</organism>
<keyword evidence="2 8" id="KW-0474">Menaquinone biosynthesis</keyword>
<evidence type="ECO:0000256" key="2">
    <source>
        <dbReference type="ARBA" id="ARBA00022428"/>
    </source>
</evidence>
<comment type="similarity">
    <text evidence="8">Belongs to the MenA family. Type 1 subfamily.</text>
</comment>
<feature type="transmembrane region" description="Helical" evidence="8">
    <location>
        <begin position="181"/>
        <end position="201"/>
    </location>
</feature>
<accession>A0A2U2X3X4</accession>
<dbReference type="Gene3D" id="1.10.357.140">
    <property type="entry name" value="UbiA prenyltransferase"/>
    <property type="match status" value="1"/>
</dbReference>
<dbReference type="EMBL" id="QFRI01000002">
    <property type="protein sequence ID" value="PWH82481.1"/>
    <property type="molecule type" value="Genomic_DNA"/>
</dbReference>
<dbReference type="PIRSF" id="PIRSF005355">
    <property type="entry name" value="UBIAD1"/>
    <property type="match status" value="1"/>
</dbReference>
<keyword evidence="5 8" id="KW-0812">Transmembrane</keyword>
<dbReference type="InterPro" id="IPR044878">
    <property type="entry name" value="UbiA_sf"/>
</dbReference>
<evidence type="ECO:0000256" key="7">
    <source>
        <dbReference type="ARBA" id="ARBA00023136"/>
    </source>
</evidence>
<evidence type="ECO:0000256" key="9">
    <source>
        <dbReference type="NCBIfam" id="TIGR00751"/>
    </source>
</evidence>
<dbReference type="GO" id="GO:0046428">
    <property type="term" value="F:1,4-dihydroxy-2-naphthoate polyprenyltransferase activity"/>
    <property type="evidence" value="ECO:0007669"/>
    <property type="project" value="UniProtKB-UniRule"/>
</dbReference>
<keyword evidence="4 8" id="KW-0808">Transferase</keyword>
<sequence length="306" mass="33905">MDTIMQKISIWISAMRLRTLPLSIAGIILAACLAHYNGAFKWNVFLLAILTTLSFQILSNLANDYGDGVKGTDNEERIGPERAIQSGDISPDELMGAIKVNIIISIILAFLLIFTAFGVKHFFLTIFFFSLGIGSIIAAIRYTMGNNAYGYKGLGDLFVFTFFGLVSVIGCYVLFAKEIDHVTLLPAFAIGLLSTAVLNLNNMRDRLTDEKSNKITFAVKLGEQKSKMYHNILVGLAIILSSLFGILYYTSPFNFIFIITYIPLLLHIKRVNNNLDPKLLDPELKKLALTTVLLAILMGIGHLLPF</sequence>
<evidence type="ECO:0000256" key="3">
    <source>
        <dbReference type="ARBA" id="ARBA00022475"/>
    </source>
</evidence>
<evidence type="ECO:0000256" key="8">
    <source>
        <dbReference type="HAMAP-Rule" id="MF_01937"/>
    </source>
</evidence>
<comment type="caution">
    <text evidence="10">The sequence shown here is derived from an EMBL/GenBank/DDBJ whole genome shotgun (WGS) entry which is preliminary data.</text>
</comment>
<dbReference type="PANTHER" id="PTHR13929:SF0">
    <property type="entry name" value="UBIA PRENYLTRANSFERASE DOMAIN-CONTAINING PROTEIN 1"/>
    <property type="match status" value="1"/>
</dbReference>
<feature type="transmembrane region" description="Helical" evidence="8">
    <location>
        <begin position="284"/>
        <end position="304"/>
    </location>
</feature>
<feature type="transmembrane region" description="Helical" evidence="8">
    <location>
        <begin position="229"/>
        <end position="249"/>
    </location>
</feature>
<evidence type="ECO:0000256" key="1">
    <source>
        <dbReference type="ARBA" id="ARBA00004141"/>
    </source>
</evidence>
<dbReference type="PROSITE" id="PS51257">
    <property type="entry name" value="PROKAR_LIPOPROTEIN"/>
    <property type="match status" value="1"/>
</dbReference>
<comment type="function">
    <text evidence="8">Conversion of 1,4-dihydroxy-2-naphthoate (DHNA) to demethylmenaquinone (DMK).</text>
</comment>
<dbReference type="NCBIfam" id="TIGR00751">
    <property type="entry name" value="menA"/>
    <property type="match status" value="1"/>
</dbReference>
<dbReference type="AlphaFoldDB" id="A0A2U2X3X4"/>
<feature type="transmembrane region" description="Helical" evidence="8">
    <location>
        <begin position="44"/>
        <end position="62"/>
    </location>
</feature>
<dbReference type="InterPro" id="IPR026046">
    <property type="entry name" value="UBIAD1"/>
</dbReference>